<dbReference type="Pfam" id="PF00107">
    <property type="entry name" value="ADH_zinc_N"/>
    <property type="match status" value="1"/>
</dbReference>
<evidence type="ECO:0000256" key="1">
    <source>
        <dbReference type="ARBA" id="ARBA00001947"/>
    </source>
</evidence>
<proteinExistence type="inferred from homology"/>
<dbReference type="SMART" id="SM00829">
    <property type="entry name" value="PKS_ER"/>
    <property type="match status" value="1"/>
</dbReference>
<evidence type="ECO:0000313" key="11">
    <source>
        <dbReference type="Proteomes" id="UP001059893"/>
    </source>
</evidence>
<dbReference type="Proteomes" id="UP001059893">
    <property type="component" value="Unassembled WGS sequence"/>
</dbReference>
<evidence type="ECO:0000256" key="6">
    <source>
        <dbReference type="ARBA" id="ARBA00023002"/>
    </source>
</evidence>
<keyword evidence="4 8" id="KW-0479">Metal-binding</keyword>
<dbReference type="Gene3D" id="3.40.50.720">
    <property type="entry name" value="NAD(P)-binding Rossmann-like Domain"/>
    <property type="match status" value="1"/>
</dbReference>
<evidence type="ECO:0000256" key="2">
    <source>
        <dbReference type="ARBA" id="ARBA00008072"/>
    </source>
</evidence>
<keyword evidence="11" id="KW-1185">Reference proteome</keyword>
<dbReference type="Gene3D" id="3.90.180.10">
    <property type="entry name" value="Medium-chain alcohol dehydrogenases, catalytic domain"/>
    <property type="match status" value="1"/>
</dbReference>
<keyword evidence="7" id="KW-0520">NAD</keyword>
<reference evidence="10" key="1">
    <citation type="submission" date="2021-01" db="EMBL/GenBank/DDBJ databases">
        <title>Deciphering the adaptive evolutionary patterns associated with biogeogrpahic diversity in the finger millet blast pathogen Magnaporthe oryzae in Eastern Africa.</title>
        <authorList>
            <person name="Onyema G."/>
            <person name="Shittu T.A."/>
            <person name="Dodsworth S."/>
            <person name="Devilliers S."/>
            <person name="Muthumeenakshi S."/>
            <person name="Sreenivasaprasad S."/>
        </authorList>
    </citation>
    <scope>NUCLEOTIDE SEQUENCE</scope>
    <source>
        <strain evidence="10">D15/s37</strain>
    </source>
</reference>
<evidence type="ECO:0000256" key="3">
    <source>
        <dbReference type="ARBA" id="ARBA00013190"/>
    </source>
</evidence>
<dbReference type="InterPro" id="IPR013149">
    <property type="entry name" value="ADH-like_C"/>
</dbReference>
<dbReference type="SUPFAM" id="SSF51735">
    <property type="entry name" value="NAD(P)-binding Rossmann-fold domains"/>
    <property type="match status" value="1"/>
</dbReference>
<evidence type="ECO:0000259" key="9">
    <source>
        <dbReference type="SMART" id="SM00829"/>
    </source>
</evidence>
<evidence type="ECO:0000256" key="5">
    <source>
        <dbReference type="ARBA" id="ARBA00022833"/>
    </source>
</evidence>
<gene>
    <name evidence="10" type="ORF">MCOR33_008157</name>
</gene>
<feature type="domain" description="Enoyl reductase (ER)" evidence="9">
    <location>
        <begin position="16"/>
        <end position="331"/>
    </location>
</feature>
<dbReference type="PANTHER" id="PTHR42940">
    <property type="entry name" value="ALCOHOL DEHYDROGENASE 1-RELATED"/>
    <property type="match status" value="1"/>
</dbReference>
<dbReference type="PROSITE" id="PS00059">
    <property type="entry name" value="ADH_ZINC"/>
    <property type="match status" value="1"/>
</dbReference>
<evidence type="ECO:0000256" key="7">
    <source>
        <dbReference type="ARBA" id="ARBA00023027"/>
    </source>
</evidence>
<sequence length="379" mass="39220">MAAQKLQTAAVLTDPGPEAKFTVSRIPIPTPGPNELLVRLSCTSVCHSDVSMARGFLGPPNSILGHEGVGRVVAAGSNAVYLIGGEGDASSLIGRRIAVGLLRDLCGTCDYCLAPPEHASESRCSARIFSGLSLDGTLAQYVLVRARYAQFLPASLDAVPDEHVAPVMCGGLTAYRALKVGGPVAGSWVAVSGAAGGVGAFAVAYARAMGCRVVGLDVGEARRAYVLAQGAEAYVDATGADPQAEVKRVTGGAGANMIVVAAGVAAAYDAAMGMLAPFGTLVCVGMPPPGTAVKFDPFEIISYGYKIVGSVTGTRVDVLEALDFVKRGLVVPKVRRAQLSDIQSIIQEVSRSEVSESVCLFVLLHQPPIRLEMPELLIL</sequence>
<dbReference type="InterPro" id="IPR002328">
    <property type="entry name" value="ADH_Zn_CS"/>
</dbReference>
<comment type="cofactor">
    <cofactor evidence="1 8">
        <name>Zn(2+)</name>
        <dbReference type="ChEBI" id="CHEBI:29105"/>
    </cofactor>
</comment>
<organism evidence="10 11">
    <name type="scientific">Pyricularia grisea</name>
    <name type="common">Crabgrass-specific blast fungus</name>
    <name type="synonym">Magnaporthe grisea</name>
    <dbReference type="NCBI Taxonomy" id="148305"/>
    <lineage>
        <taxon>Eukaryota</taxon>
        <taxon>Fungi</taxon>
        <taxon>Dikarya</taxon>
        <taxon>Ascomycota</taxon>
        <taxon>Pezizomycotina</taxon>
        <taxon>Sordariomycetes</taxon>
        <taxon>Sordariomycetidae</taxon>
        <taxon>Magnaporthales</taxon>
        <taxon>Pyriculariaceae</taxon>
        <taxon>Pyricularia</taxon>
    </lineage>
</organism>
<keyword evidence="6" id="KW-0560">Oxidoreductase</keyword>
<keyword evidence="5 8" id="KW-0862">Zinc</keyword>
<dbReference type="PANTHER" id="PTHR42940:SF3">
    <property type="entry name" value="ALCOHOL DEHYDROGENASE 1-RELATED"/>
    <property type="match status" value="1"/>
</dbReference>
<dbReference type="Pfam" id="PF08240">
    <property type="entry name" value="ADH_N"/>
    <property type="match status" value="1"/>
</dbReference>
<accession>A0ABQ8NED8</accession>
<dbReference type="EMBL" id="JABSND010000186">
    <property type="protein sequence ID" value="KAI6294830.1"/>
    <property type="molecule type" value="Genomic_DNA"/>
</dbReference>
<evidence type="ECO:0000313" key="10">
    <source>
        <dbReference type="EMBL" id="KAI6294830.1"/>
    </source>
</evidence>
<evidence type="ECO:0000256" key="4">
    <source>
        <dbReference type="ARBA" id="ARBA00022723"/>
    </source>
</evidence>
<comment type="similarity">
    <text evidence="2 8">Belongs to the zinc-containing alcohol dehydrogenase family.</text>
</comment>
<dbReference type="InterPro" id="IPR020843">
    <property type="entry name" value="ER"/>
</dbReference>
<dbReference type="InterPro" id="IPR036291">
    <property type="entry name" value="NAD(P)-bd_dom_sf"/>
</dbReference>
<dbReference type="SUPFAM" id="SSF50129">
    <property type="entry name" value="GroES-like"/>
    <property type="match status" value="1"/>
</dbReference>
<dbReference type="InterPro" id="IPR013154">
    <property type="entry name" value="ADH-like_N"/>
</dbReference>
<name>A0ABQ8NED8_PYRGI</name>
<dbReference type="EC" id="1.1.1.1" evidence="3"/>
<dbReference type="InterPro" id="IPR011032">
    <property type="entry name" value="GroES-like_sf"/>
</dbReference>
<evidence type="ECO:0000256" key="8">
    <source>
        <dbReference type="RuleBase" id="RU361277"/>
    </source>
</evidence>
<comment type="caution">
    <text evidence="10">The sequence shown here is derived from an EMBL/GenBank/DDBJ whole genome shotgun (WGS) entry which is preliminary data.</text>
</comment>
<protein>
    <recommendedName>
        <fullName evidence="3">alcohol dehydrogenase</fullName>
        <ecNumber evidence="3">1.1.1.1</ecNumber>
    </recommendedName>
</protein>